<dbReference type="CDD" id="cd00293">
    <property type="entry name" value="USP-like"/>
    <property type="match status" value="1"/>
</dbReference>
<dbReference type="EMBL" id="VNWK01000031">
    <property type="protein sequence ID" value="TXJ92728.1"/>
    <property type="molecule type" value="Genomic_DNA"/>
</dbReference>
<dbReference type="SUPFAM" id="SSF52402">
    <property type="entry name" value="Adenine nucleotide alpha hydrolases-like"/>
    <property type="match status" value="2"/>
</dbReference>
<evidence type="ECO:0000313" key="4">
    <source>
        <dbReference type="EMBL" id="TXJ92728.1"/>
    </source>
</evidence>
<proteinExistence type="inferred from homology"/>
<feature type="domain" description="UspA" evidence="2">
    <location>
        <begin position="22"/>
        <end position="163"/>
    </location>
</feature>
<dbReference type="Pfam" id="PF00582">
    <property type="entry name" value="Usp"/>
    <property type="match status" value="1"/>
</dbReference>
<dbReference type="PANTHER" id="PTHR46268">
    <property type="entry name" value="STRESS RESPONSE PROTEIN NHAX"/>
    <property type="match status" value="1"/>
</dbReference>
<evidence type="ECO:0000313" key="6">
    <source>
        <dbReference type="Proteomes" id="UP000321621"/>
    </source>
</evidence>
<name>A0A3A1NI14_9FLAO</name>
<accession>A0A3A1NI14</accession>
<sequence>MIFIIPFVFWNDKLVPTFRYLMKNILIPTDFSENSTNALKYAQMLFGSMECSFYLLYVGSLLDTKIEDEVTMNIEIGSSENTKQKLTDLIERTRETNTRPNHSFYSLHEYGFFIPTIRKHVEGQHIDLIVMGTKGVSGIQEKVVGSNAGDVVTKVQCNTLVVPNNVEFSKPMEIAFPTDYNIFYSHEILRSMAEMLQLGEGKFRIMNAIKGGDKLNDEQETNKEYLLDFMEESFPGRYSAHTITNKSVKSAIQCFVESRDIDMMFMVAKNLNFIQLILFDSIVEQISFHTKVPFYVIHQ</sequence>
<dbReference type="PANTHER" id="PTHR46268:SF6">
    <property type="entry name" value="UNIVERSAL STRESS PROTEIN UP12"/>
    <property type="match status" value="1"/>
</dbReference>
<evidence type="ECO:0000313" key="5">
    <source>
        <dbReference type="Proteomes" id="UP000266691"/>
    </source>
</evidence>
<keyword evidence="6" id="KW-1185">Reference proteome</keyword>
<reference evidence="3 5" key="1">
    <citation type="submission" date="2018-08" db="EMBL/GenBank/DDBJ databases">
        <title>Proposal of Muricauda 72 sp.nov. and Muricauda NH166 sp.nov., isolated from seawater.</title>
        <authorList>
            <person name="Cheng H."/>
            <person name="Wu Y.-H."/>
            <person name="Guo L.-L."/>
            <person name="Xu X.-W."/>
        </authorList>
    </citation>
    <scope>NUCLEOTIDE SEQUENCE [LARGE SCALE GENOMIC DNA]</scope>
    <source>
        <strain evidence="3 5">72</strain>
    </source>
</reference>
<evidence type="ECO:0000256" key="1">
    <source>
        <dbReference type="ARBA" id="ARBA00008791"/>
    </source>
</evidence>
<dbReference type="InterPro" id="IPR006016">
    <property type="entry name" value="UspA"/>
</dbReference>
<evidence type="ECO:0000313" key="3">
    <source>
        <dbReference type="EMBL" id="RIV43391.1"/>
    </source>
</evidence>
<dbReference type="EMBL" id="QXFI01000031">
    <property type="protein sequence ID" value="RIV43391.1"/>
    <property type="molecule type" value="Genomic_DNA"/>
</dbReference>
<dbReference type="PRINTS" id="PR01438">
    <property type="entry name" value="UNVRSLSTRESS"/>
</dbReference>
<reference evidence="4 6" key="2">
    <citation type="submission" date="2019-07" db="EMBL/GenBank/DDBJ databases">
        <title>Draft genome of two Muricauda strains isolated from deep sea.</title>
        <authorList>
            <person name="Sun C."/>
        </authorList>
    </citation>
    <scope>NUCLEOTIDE SEQUENCE [LARGE SCALE GENOMIC DNA]</scope>
    <source>
        <strain evidence="4 6">72</strain>
    </source>
</reference>
<comment type="similarity">
    <text evidence="1">Belongs to the universal stress protein A family.</text>
</comment>
<dbReference type="Gene3D" id="3.40.50.12370">
    <property type="match status" value="1"/>
</dbReference>
<dbReference type="AlphaFoldDB" id="A0A3A1NI14"/>
<dbReference type="OrthoDB" id="9788959at2"/>
<evidence type="ECO:0000259" key="2">
    <source>
        <dbReference type="Pfam" id="PF00582"/>
    </source>
</evidence>
<dbReference type="Proteomes" id="UP000321621">
    <property type="component" value="Unassembled WGS sequence"/>
</dbReference>
<gene>
    <name evidence="3" type="ORF">D2V05_13285</name>
    <name evidence="4" type="ORF">FQ017_13155</name>
</gene>
<organism evidence="3 5">
    <name type="scientific">Flagellimonas pelagia</name>
    <dbReference type="NCBI Taxonomy" id="2306998"/>
    <lineage>
        <taxon>Bacteria</taxon>
        <taxon>Pseudomonadati</taxon>
        <taxon>Bacteroidota</taxon>
        <taxon>Flavobacteriia</taxon>
        <taxon>Flavobacteriales</taxon>
        <taxon>Flavobacteriaceae</taxon>
        <taxon>Flagellimonas</taxon>
    </lineage>
</organism>
<dbReference type="Proteomes" id="UP000266691">
    <property type="component" value="Unassembled WGS sequence"/>
</dbReference>
<dbReference type="InterPro" id="IPR006015">
    <property type="entry name" value="Universal_stress_UspA"/>
</dbReference>
<protein>
    <submittedName>
        <fullName evidence="3">Universal stress protein</fullName>
    </submittedName>
</protein>
<comment type="caution">
    <text evidence="3">The sequence shown here is derived from an EMBL/GenBank/DDBJ whole genome shotgun (WGS) entry which is preliminary data.</text>
</comment>